<dbReference type="PROSITE" id="PS50896">
    <property type="entry name" value="LISH"/>
    <property type="match status" value="1"/>
</dbReference>
<evidence type="ECO:0000256" key="1">
    <source>
        <dbReference type="ARBA" id="ARBA00022574"/>
    </source>
</evidence>
<dbReference type="InterPro" id="IPR036322">
    <property type="entry name" value="WD40_repeat_dom_sf"/>
</dbReference>
<gene>
    <name evidence="6" type="ORF">TTHERM_00858090</name>
</gene>
<dbReference type="eggNOG" id="KOG0293">
    <property type="taxonomic scope" value="Eukaryota"/>
</dbReference>
<feature type="domain" description="CTLH" evidence="5">
    <location>
        <begin position="58"/>
        <end position="114"/>
    </location>
</feature>
<dbReference type="SMART" id="SM00320">
    <property type="entry name" value="WD40"/>
    <property type="match status" value="6"/>
</dbReference>
<dbReference type="SMART" id="SM00668">
    <property type="entry name" value="CTLH"/>
    <property type="match status" value="1"/>
</dbReference>
<dbReference type="PROSITE" id="PS50082">
    <property type="entry name" value="WD_REPEATS_2"/>
    <property type="match status" value="1"/>
</dbReference>
<dbReference type="InParanoid" id="Q23YU9"/>
<dbReference type="InterPro" id="IPR054080">
    <property type="entry name" value="TPR1-like_2nd"/>
</dbReference>
<reference evidence="7" key="1">
    <citation type="journal article" date="2006" name="PLoS Biol.">
        <title>Macronuclear genome sequence of the ciliate Tetrahymena thermophila, a model eukaryote.</title>
        <authorList>
            <person name="Eisen J.A."/>
            <person name="Coyne R.S."/>
            <person name="Wu M."/>
            <person name="Wu D."/>
            <person name="Thiagarajan M."/>
            <person name="Wortman J.R."/>
            <person name="Badger J.H."/>
            <person name="Ren Q."/>
            <person name="Amedeo P."/>
            <person name="Jones K.M."/>
            <person name="Tallon L.J."/>
            <person name="Delcher A.L."/>
            <person name="Salzberg S.L."/>
            <person name="Silva J.C."/>
            <person name="Haas B.J."/>
            <person name="Majoros W.H."/>
            <person name="Farzad M."/>
            <person name="Carlton J.M."/>
            <person name="Smith R.K. Jr."/>
            <person name="Garg J."/>
            <person name="Pearlman R.E."/>
            <person name="Karrer K.M."/>
            <person name="Sun L."/>
            <person name="Manning G."/>
            <person name="Elde N.C."/>
            <person name="Turkewitz A.P."/>
            <person name="Asai D.J."/>
            <person name="Wilkes D.E."/>
            <person name="Wang Y."/>
            <person name="Cai H."/>
            <person name="Collins K."/>
            <person name="Stewart B.A."/>
            <person name="Lee S.R."/>
            <person name="Wilamowska K."/>
            <person name="Weinberg Z."/>
            <person name="Ruzzo W.L."/>
            <person name="Wloga D."/>
            <person name="Gaertig J."/>
            <person name="Frankel J."/>
            <person name="Tsao C.-C."/>
            <person name="Gorovsky M.A."/>
            <person name="Keeling P.J."/>
            <person name="Waller R.F."/>
            <person name="Patron N.J."/>
            <person name="Cherry J.M."/>
            <person name="Stover N.A."/>
            <person name="Krieger C.J."/>
            <person name="del Toro C."/>
            <person name="Ryder H.F."/>
            <person name="Williamson S.C."/>
            <person name="Barbeau R.A."/>
            <person name="Hamilton E.P."/>
            <person name="Orias E."/>
        </authorList>
    </citation>
    <scope>NUCLEOTIDE SEQUENCE [LARGE SCALE GENOMIC DNA]</scope>
    <source>
        <strain evidence="7">SB210</strain>
    </source>
</reference>
<sequence>MIDPHTIKYISGQINEDTIFQDKKRRSEMIRIMIQTMHNLGLVQSAETLQKESSINLDSDILHGFKQSILNAEWNKALEYLEKTNADKESFFKAQQLIIQQKYIELLEQKDIENALKVLREELSYLINDQQYLFKLSSLLICRNSKEMYEKIGFNRSQSNSRSSLIELIQDQCNIPGLMQSRVMEKLVKESLIFQTLQCPCHIQNSHESICLVQDHVCRQLQSPQELVETKKEHKSEVTLIKFNRQGSMLVSVGLEREIFIWKYDPKSHKLTYHQKIPQEKSRQLQVEITSIEFDNTDQYLAIGYDDGKIIIYNTVKFDQQQITNMSQIYHQAPVLTLAYHPQTNSLYSAGADPYMLVFSNNGKELEKKIPSTKTKDMKFINKGNQLVQLSACKPVVSIFDLASEQVLYQIQEEECILSMNVSFNEKFLLVNTSQKEPELHLWDLELREQVNTYKGHQQREFQLGCTFGGNDDMFVVQGCETGNIFIWQTFNSKFITQIKAHLLNKAVNQVIFHPIDKTTMISCSDDQTIKVWTSEIITQQQNQQTAEIYSIHEEDEDVTITGIRQPGARLDADDNEDMDQVEFNLRNPSDNGEEDEEEEDDDNQVEDDDDVDDEEDIYEDDQHNSQMEEEEEEDEEEEDEGHEDFDVDEGTEEIDDECSQYENQQNPQP</sequence>
<dbReference type="OrthoDB" id="972532at2759"/>
<evidence type="ECO:0000313" key="7">
    <source>
        <dbReference type="Proteomes" id="UP000009168"/>
    </source>
</evidence>
<name>Q23YU9_TETTS</name>
<dbReference type="AlphaFoldDB" id="Q23YU9"/>
<dbReference type="EMBL" id="GG662557">
    <property type="protein sequence ID" value="EAS01706.3"/>
    <property type="molecule type" value="Genomic_DNA"/>
</dbReference>
<feature type="compositionally biased region" description="Acidic residues" evidence="4">
    <location>
        <begin position="592"/>
        <end position="620"/>
    </location>
</feature>
<dbReference type="STRING" id="312017.Q23YU9"/>
<dbReference type="RefSeq" id="XP_001021951.3">
    <property type="nucleotide sequence ID" value="XM_001021951.3"/>
</dbReference>
<evidence type="ECO:0000256" key="4">
    <source>
        <dbReference type="SAM" id="MobiDB-lite"/>
    </source>
</evidence>
<protein>
    <submittedName>
        <fullName evidence="6">WD domain, G-beta repeat protein</fullName>
    </submittedName>
</protein>
<dbReference type="Proteomes" id="UP000009168">
    <property type="component" value="Unassembled WGS sequence"/>
</dbReference>
<keyword evidence="7" id="KW-1185">Reference proteome</keyword>
<dbReference type="SUPFAM" id="SSF50978">
    <property type="entry name" value="WD40 repeat-like"/>
    <property type="match status" value="1"/>
</dbReference>
<keyword evidence="1 3" id="KW-0853">WD repeat</keyword>
<feature type="compositionally biased region" description="Acidic residues" evidence="4">
    <location>
        <begin position="628"/>
        <end position="660"/>
    </location>
</feature>
<dbReference type="HOGENOM" id="CLU_706949_0_0_1"/>
<dbReference type="InterPro" id="IPR001680">
    <property type="entry name" value="WD40_rpt"/>
</dbReference>
<dbReference type="KEGG" id="tet:TTHERM_00858090"/>
<organism evidence="6 7">
    <name type="scientific">Tetrahymena thermophila (strain SB210)</name>
    <dbReference type="NCBI Taxonomy" id="312017"/>
    <lineage>
        <taxon>Eukaryota</taxon>
        <taxon>Sar</taxon>
        <taxon>Alveolata</taxon>
        <taxon>Ciliophora</taxon>
        <taxon>Intramacronucleata</taxon>
        <taxon>Oligohymenophorea</taxon>
        <taxon>Hymenostomatida</taxon>
        <taxon>Tetrahymenina</taxon>
        <taxon>Tetrahymenidae</taxon>
        <taxon>Tetrahymena</taxon>
    </lineage>
</organism>
<accession>Q23YU9</accession>
<dbReference type="Pfam" id="PF23627">
    <property type="entry name" value="LisH_WDR26"/>
    <property type="match status" value="1"/>
</dbReference>
<feature type="compositionally biased region" description="Polar residues" evidence="4">
    <location>
        <begin position="661"/>
        <end position="670"/>
    </location>
</feature>
<dbReference type="PANTHER" id="PTHR22838:SF0">
    <property type="entry name" value="WD REPEAT-CONTAINING PROTEIN 26"/>
    <property type="match status" value="1"/>
</dbReference>
<dbReference type="PANTHER" id="PTHR22838">
    <property type="entry name" value="WD REPEAT PROTEIN 26-RELATED"/>
    <property type="match status" value="1"/>
</dbReference>
<dbReference type="Gene3D" id="2.130.10.10">
    <property type="entry name" value="YVTN repeat-like/Quinoprotein amine dehydrogenase"/>
    <property type="match status" value="1"/>
</dbReference>
<dbReference type="Pfam" id="PF21889">
    <property type="entry name" value="TPR1-like_2nd"/>
    <property type="match status" value="1"/>
</dbReference>
<dbReference type="InterPro" id="IPR006595">
    <property type="entry name" value="CTLH_C"/>
</dbReference>
<feature type="region of interest" description="Disordered" evidence="4">
    <location>
        <begin position="584"/>
        <end position="670"/>
    </location>
</feature>
<dbReference type="InterPro" id="IPR051350">
    <property type="entry name" value="WD_repeat-ST_regulator"/>
</dbReference>
<evidence type="ECO:0000256" key="2">
    <source>
        <dbReference type="ARBA" id="ARBA00022737"/>
    </source>
</evidence>
<dbReference type="InterPro" id="IPR006594">
    <property type="entry name" value="LisH"/>
</dbReference>
<dbReference type="GeneID" id="7832228"/>
<evidence type="ECO:0000313" key="6">
    <source>
        <dbReference type="EMBL" id="EAS01706.3"/>
    </source>
</evidence>
<proteinExistence type="predicted"/>
<keyword evidence="2" id="KW-0677">Repeat</keyword>
<dbReference type="PROSITE" id="PS50897">
    <property type="entry name" value="CTLH"/>
    <property type="match status" value="1"/>
</dbReference>
<evidence type="ECO:0000256" key="3">
    <source>
        <dbReference type="PROSITE-ProRule" id="PRU00221"/>
    </source>
</evidence>
<dbReference type="Pfam" id="PF00400">
    <property type="entry name" value="WD40"/>
    <property type="match status" value="2"/>
</dbReference>
<feature type="repeat" description="WD" evidence="3">
    <location>
        <begin position="231"/>
        <end position="272"/>
    </location>
</feature>
<dbReference type="InterPro" id="IPR015943">
    <property type="entry name" value="WD40/YVTN_repeat-like_dom_sf"/>
</dbReference>
<evidence type="ECO:0000259" key="5">
    <source>
        <dbReference type="PROSITE" id="PS50897"/>
    </source>
</evidence>